<feature type="transmembrane region" description="Helical" evidence="1">
    <location>
        <begin position="147"/>
        <end position="166"/>
    </location>
</feature>
<comment type="caution">
    <text evidence="2">The sequence shown here is derived from an EMBL/GenBank/DDBJ whole genome shotgun (WGS) entry which is preliminary data.</text>
</comment>
<feature type="transmembrane region" description="Helical" evidence="1">
    <location>
        <begin position="104"/>
        <end position="126"/>
    </location>
</feature>
<protein>
    <submittedName>
        <fullName evidence="2">Uncharacterized protein</fullName>
    </submittedName>
</protein>
<reference evidence="2" key="1">
    <citation type="submission" date="2023-03" db="EMBL/GenBank/DDBJ databases">
        <title>Massive genome expansion in bonnet fungi (Mycena s.s.) driven by repeated elements and novel gene families across ecological guilds.</title>
        <authorList>
            <consortium name="Lawrence Berkeley National Laboratory"/>
            <person name="Harder C.B."/>
            <person name="Miyauchi S."/>
            <person name="Viragh M."/>
            <person name="Kuo A."/>
            <person name="Thoen E."/>
            <person name="Andreopoulos B."/>
            <person name="Lu D."/>
            <person name="Skrede I."/>
            <person name="Drula E."/>
            <person name="Henrissat B."/>
            <person name="Morin E."/>
            <person name="Kohler A."/>
            <person name="Barry K."/>
            <person name="LaButti K."/>
            <person name="Morin E."/>
            <person name="Salamov A."/>
            <person name="Lipzen A."/>
            <person name="Mereny Z."/>
            <person name="Hegedus B."/>
            <person name="Baldrian P."/>
            <person name="Stursova M."/>
            <person name="Weitz H."/>
            <person name="Taylor A."/>
            <person name="Grigoriev I.V."/>
            <person name="Nagy L.G."/>
            <person name="Martin F."/>
            <person name="Kauserud H."/>
        </authorList>
    </citation>
    <scope>NUCLEOTIDE SEQUENCE</scope>
    <source>
        <strain evidence="2">9284</strain>
    </source>
</reference>
<dbReference type="Proteomes" id="UP001221142">
    <property type="component" value="Unassembled WGS sequence"/>
</dbReference>
<keyword evidence="3" id="KW-1185">Reference proteome</keyword>
<proteinExistence type="predicted"/>
<evidence type="ECO:0000313" key="3">
    <source>
        <dbReference type="Proteomes" id="UP001221142"/>
    </source>
</evidence>
<keyword evidence="1" id="KW-0472">Membrane</keyword>
<feature type="transmembrane region" description="Helical" evidence="1">
    <location>
        <begin position="186"/>
        <end position="207"/>
    </location>
</feature>
<feature type="transmembrane region" description="Helical" evidence="1">
    <location>
        <begin position="219"/>
        <end position="240"/>
    </location>
</feature>
<dbReference type="AlphaFoldDB" id="A0AAD7BD47"/>
<organism evidence="2 3">
    <name type="scientific">Roridomyces roridus</name>
    <dbReference type="NCBI Taxonomy" id="1738132"/>
    <lineage>
        <taxon>Eukaryota</taxon>
        <taxon>Fungi</taxon>
        <taxon>Dikarya</taxon>
        <taxon>Basidiomycota</taxon>
        <taxon>Agaricomycotina</taxon>
        <taxon>Agaricomycetes</taxon>
        <taxon>Agaricomycetidae</taxon>
        <taxon>Agaricales</taxon>
        <taxon>Marasmiineae</taxon>
        <taxon>Mycenaceae</taxon>
        <taxon>Roridomyces</taxon>
    </lineage>
</organism>
<dbReference type="EMBL" id="JARKIF010000021">
    <property type="protein sequence ID" value="KAJ7617348.1"/>
    <property type="molecule type" value="Genomic_DNA"/>
</dbReference>
<feature type="transmembrane region" description="Helical" evidence="1">
    <location>
        <begin position="12"/>
        <end position="34"/>
    </location>
</feature>
<gene>
    <name evidence="2" type="ORF">FB45DRAFT_1104734</name>
</gene>
<evidence type="ECO:0000313" key="2">
    <source>
        <dbReference type="EMBL" id="KAJ7617348.1"/>
    </source>
</evidence>
<name>A0AAD7BD47_9AGAR</name>
<keyword evidence="1" id="KW-1133">Transmembrane helix</keyword>
<accession>A0AAD7BD47</accession>
<feature type="transmembrane region" description="Helical" evidence="1">
    <location>
        <begin position="55"/>
        <end position="73"/>
    </location>
</feature>
<keyword evidence="1" id="KW-0812">Transmembrane</keyword>
<sequence length="290" mass="31345">MPDIAIVPANFIALLLDTFLFGIVLLLFISDIYFLATQRTLAGKIRPRKHHFTSLVFICVAFLFLIITTHWALSVYQGYFALIRLGSGASAQAFYGDVSQPSQIAKTVLLLFSVLVGDSLAVDFSFVGRLAQQTRFGISDLHSYRDYSLISANMLTTVVAGVGIILEFVNAESLHVSGTAQIRGWTAIGFGASLLNNIYCTGLIAYRISTAKASPESRLMAFCDILVESAALQSFWFIFASATTLASSNSEFFATEAFPAIIGITNLLIHARVGLGCSSDTAGRPKVVTV</sequence>
<evidence type="ECO:0000256" key="1">
    <source>
        <dbReference type="SAM" id="Phobius"/>
    </source>
</evidence>
<feature type="transmembrane region" description="Helical" evidence="1">
    <location>
        <begin position="252"/>
        <end position="269"/>
    </location>
</feature>